<comment type="caution">
    <text evidence="7">The sequence shown here is derived from an EMBL/GenBank/DDBJ whole genome shotgun (WGS) entry which is preliminary data.</text>
</comment>
<evidence type="ECO:0000313" key="7">
    <source>
        <dbReference type="EMBL" id="MCS4487722.1"/>
    </source>
</evidence>
<gene>
    <name evidence="7" type="ORF">NXS10_01855</name>
</gene>
<keyword evidence="3" id="KW-0255">Endonuclease</keyword>
<comment type="catalytic activity">
    <reaction evidence="5">
        <text>Endonucleolytic cleavage of DNA to give specific double-stranded fragments with terminal 5'-phosphates.</text>
        <dbReference type="EC" id="3.1.21.4"/>
    </reaction>
</comment>
<organism evidence="7 8">
    <name type="scientific">Streptococcus sciuri</name>
    <dbReference type="NCBI Taxonomy" id="2973939"/>
    <lineage>
        <taxon>Bacteria</taxon>
        <taxon>Bacillati</taxon>
        <taxon>Bacillota</taxon>
        <taxon>Bacilli</taxon>
        <taxon>Lactobacillales</taxon>
        <taxon>Streptococcaceae</taxon>
        <taxon>Streptococcus</taxon>
    </lineage>
</organism>
<evidence type="ECO:0000256" key="4">
    <source>
        <dbReference type="ARBA" id="ARBA00022801"/>
    </source>
</evidence>
<sequence>MINEELKSIMDEYIPSNFIKSTIEKLADSPERLTGVLHANTFELGSITSFGYSRNNSFGNAIESVFREIIASNGWTIEKTSYNLDDYHLKTPRMNKKKKISVDQVFSNNINVIFIEQKIRDDHDTSKWEGQWNNFEYKLKVLTEVYKEKEVIGIMWMIDDNFERNKNSYLDKIERIDSLFQNKVFLIYGDDIDNTLNKLDGQQNLYYQPLYHFLNNWHNESVKVPDLNFDKYTYDCLKVFQGLNEKQAVNFFTNKEVIEEVFPIIFPHMQAIKTYLFMLQNKDKKSKKEEVILPILEKLNNQFDVVSMCK</sequence>
<evidence type="ECO:0000256" key="2">
    <source>
        <dbReference type="ARBA" id="ARBA00022747"/>
    </source>
</evidence>
<keyword evidence="4" id="KW-0378">Hydrolase</keyword>
<dbReference type="InterPro" id="IPR019045">
    <property type="entry name" value="Restrct_endonuc_II_HinfI"/>
</dbReference>
<evidence type="ECO:0000256" key="3">
    <source>
        <dbReference type="ARBA" id="ARBA00022759"/>
    </source>
</evidence>
<evidence type="ECO:0000256" key="5">
    <source>
        <dbReference type="ARBA" id="ARBA00093760"/>
    </source>
</evidence>
<keyword evidence="8" id="KW-1185">Reference proteome</keyword>
<dbReference type="RefSeq" id="WP_259137026.1">
    <property type="nucleotide sequence ID" value="NZ_JANUXX010000001.1"/>
</dbReference>
<evidence type="ECO:0000313" key="8">
    <source>
        <dbReference type="Proteomes" id="UP001206548"/>
    </source>
</evidence>
<dbReference type="EMBL" id="JANUXX010000001">
    <property type="protein sequence ID" value="MCS4487722.1"/>
    <property type="molecule type" value="Genomic_DNA"/>
</dbReference>
<keyword evidence="1" id="KW-0540">Nuclease</keyword>
<accession>A0ABT2F7C5</accession>
<dbReference type="Proteomes" id="UP001206548">
    <property type="component" value="Unassembled WGS sequence"/>
</dbReference>
<proteinExistence type="predicted"/>
<dbReference type="Pfam" id="PF09520">
    <property type="entry name" value="RE_TdeIII"/>
    <property type="match status" value="1"/>
</dbReference>
<evidence type="ECO:0000256" key="6">
    <source>
        <dbReference type="ARBA" id="ARBA00093790"/>
    </source>
</evidence>
<dbReference type="EC" id="3.1.21.4" evidence="6"/>
<keyword evidence="2" id="KW-0680">Restriction system</keyword>
<name>A0ABT2F7C5_9STRE</name>
<reference evidence="7 8" key="1">
    <citation type="journal article" date="2023" name="Int. J. Syst. Evol. Microbiol.">
        <title>Streptococcus sciuri sp. nov., Staphylococcus marylandisciuri sp. nov. and Staphylococcus americanisciuri sp. nov., isolated from faeces of eastern grey squirrel (Sciurus carolinensis).</title>
        <authorList>
            <person name="Volokhov D.V."/>
            <person name="Zagorodnyaya T.A."/>
            <person name="Furtak V.A."/>
            <person name="Nattanmai G."/>
            <person name="Randall L."/>
            <person name="Jose S."/>
            <person name="Gao Y."/>
            <person name="Eisenberg T."/>
            <person name="Delmonte P."/>
            <person name="Blom J."/>
            <person name="Mitchell K.K."/>
        </authorList>
    </citation>
    <scope>NUCLEOTIDE SEQUENCE [LARGE SCALE GENOMIC DNA]</scope>
    <source>
        <strain evidence="7 8">SQ9-PEA</strain>
    </source>
</reference>
<protein>
    <recommendedName>
        <fullName evidence="6">type II site-specific deoxyribonuclease</fullName>
        <ecNumber evidence="6">3.1.21.4</ecNumber>
    </recommendedName>
</protein>
<evidence type="ECO:0000256" key="1">
    <source>
        <dbReference type="ARBA" id="ARBA00022722"/>
    </source>
</evidence>